<keyword evidence="3" id="KW-0378">Hydrolase</keyword>
<evidence type="ECO:0000256" key="4">
    <source>
        <dbReference type="ARBA" id="ARBA00022833"/>
    </source>
</evidence>
<organism evidence="6 7">
    <name type="scientific">Gimesia aquarii</name>
    <dbReference type="NCBI Taxonomy" id="2527964"/>
    <lineage>
        <taxon>Bacteria</taxon>
        <taxon>Pseudomonadati</taxon>
        <taxon>Planctomycetota</taxon>
        <taxon>Planctomycetia</taxon>
        <taxon>Planctomycetales</taxon>
        <taxon>Planctomycetaceae</taxon>
        <taxon>Gimesia</taxon>
    </lineage>
</organism>
<proteinExistence type="predicted"/>
<evidence type="ECO:0000256" key="2">
    <source>
        <dbReference type="ARBA" id="ARBA00022723"/>
    </source>
</evidence>
<dbReference type="AlphaFoldDB" id="A0A517W3M0"/>
<dbReference type="Proteomes" id="UP000318704">
    <property type="component" value="Chromosome"/>
</dbReference>
<sequence>MLNQKLIESFTIEGSQPGKHVLILGGIHGDEYEPMAAARQLRTQILPEKLSGLVTLVPVVNQPAYERINRRGPDDLDLARTFPGSPEGSITQQIAHKVTQLIQAADYMIDLHTGGLFSNLAPFSGYTLHPDPAILETQRQMARAFNLPVVWGTSAHLDGRSLSAARDHAVPAIYAEWGGGSGCNPEAVEGYATGCLSVLSELGMLDISIEQKPILYHIEDDRVESGHLQLQNHAPVAGFFEPGVELMDQVQVGDVLGSICSVMGEEETSVIASQTGVILGLRTLPYVEKDEWLAVILETEQARTNYE</sequence>
<dbReference type="CDD" id="cd06230">
    <property type="entry name" value="M14_ASTE_ASPA_like"/>
    <property type="match status" value="1"/>
</dbReference>
<dbReference type="EMBL" id="CP037920">
    <property type="protein sequence ID" value="QDT99856.1"/>
    <property type="molecule type" value="Genomic_DNA"/>
</dbReference>
<dbReference type="GO" id="GO:0046872">
    <property type="term" value="F:metal ion binding"/>
    <property type="evidence" value="ECO:0007669"/>
    <property type="project" value="UniProtKB-KW"/>
</dbReference>
<dbReference type="SUPFAM" id="SSF53187">
    <property type="entry name" value="Zn-dependent exopeptidases"/>
    <property type="match status" value="1"/>
</dbReference>
<comment type="cofactor">
    <cofactor evidence="1">
        <name>Zn(2+)</name>
        <dbReference type="ChEBI" id="CHEBI:29105"/>
    </cofactor>
</comment>
<dbReference type="GO" id="GO:0016811">
    <property type="term" value="F:hydrolase activity, acting on carbon-nitrogen (but not peptide) bonds, in linear amides"/>
    <property type="evidence" value="ECO:0007669"/>
    <property type="project" value="InterPro"/>
</dbReference>
<dbReference type="InterPro" id="IPR043795">
    <property type="entry name" value="N-alpha-Ac-DABA-like"/>
</dbReference>
<dbReference type="InterPro" id="IPR053138">
    <property type="entry name" value="N-alpha-Ac-DABA_deacetylase"/>
</dbReference>
<evidence type="ECO:0000313" key="7">
    <source>
        <dbReference type="Proteomes" id="UP000318704"/>
    </source>
</evidence>
<dbReference type="Pfam" id="PF24827">
    <property type="entry name" value="AstE_AspA_cat"/>
    <property type="match status" value="1"/>
</dbReference>
<evidence type="ECO:0000259" key="5">
    <source>
        <dbReference type="Pfam" id="PF24827"/>
    </source>
</evidence>
<dbReference type="KEGG" id="gaw:V144x_53690"/>
<reference evidence="6 7" key="1">
    <citation type="submission" date="2019-03" db="EMBL/GenBank/DDBJ databases">
        <title>Deep-cultivation of Planctomycetes and their phenomic and genomic characterization uncovers novel biology.</title>
        <authorList>
            <person name="Wiegand S."/>
            <person name="Jogler M."/>
            <person name="Boedeker C."/>
            <person name="Pinto D."/>
            <person name="Vollmers J."/>
            <person name="Rivas-Marin E."/>
            <person name="Kohn T."/>
            <person name="Peeters S.H."/>
            <person name="Heuer A."/>
            <person name="Rast P."/>
            <person name="Oberbeckmann S."/>
            <person name="Bunk B."/>
            <person name="Jeske O."/>
            <person name="Meyerdierks A."/>
            <person name="Storesund J.E."/>
            <person name="Kallscheuer N."/>
            <person name="Luecker S."/>
            <person name="Lage O.M."/>
            <person name="Pohl T."/>
            <person name="Merkel B.J."/>
            <person name="Hornburger P."/>
            <person name="Mueller R.-W."/>
            <person name="Bruemmer F."/>
            <person name="Labrenz M."/>
            <person name="Spormann A.M."/>
            <person name="Op den Camp H."/>
            <person name="Overmann J."/>
            <person name="Amann R."/>
            <person name="Jetten M.S.M."/>
            <person name="Mascher T."/>
            <person name="Medema M.H."/>
            <person name="Devos D.P."/>
            <person name="Kaster A.-K."/>
            <person name="Ovreas L."/>
            <person name="Rohde M."/>
            <person name="Galperin M.Y."/>
            <person name="Jogler C."/>
        </authorList>
    </citation>
    <scope>NUCLEOTIDE SEQUENCE [LARGE SCALE GENOMIC DNA]</scope>
    <source>
        <strain evidence="6 7">V144</strain>
    </source>
</reference>
<keyword evidence="4" id="KW-0862">Zinc</keyword>
<dbReference type="PANTHER" id="PTHR37326">
    <property type="entry name" value="BLL3975 PROTEIN"/>
    <property type="match status" value="1"/>
</dbReference>
<evidence type="ECO:0000256" key="3">
    <source>
        <dbReference type="ARBA" id="ARBA00022801"/>
    </source>
</evidence>
<keyword evidence="2" id="KW-0479">Metal-binding</keyword>
<feature type="domain" description="Succinylglutamate desuccinylase/Aspartoacylase catalytic" evidence="5">
    <location>
        <begin position="17"/>
        <end position="201"/>
    </location>
</feature>
<dbReference type="PANTHER" id="PTHR37326:SF1">
    <property type="entry name" value="BLL3975 PROTEIN"/>
    <property type="match status" value="1"/>
</dbReference>
<dbReference type="GO" id="GO:0016788">
    <property type="term" value="F:hydrolase activity, acting on ester bonds"/>
    <property type="evidence" value="ECO:0007669"/>
    <property type="project" value="InterPro"/>
</dbReference>
<dbReference type="Gene3D" id="3.40.630.10">
    <property type="entry name" value="Zn peptidases"/>
    <property type="match status" value="1"/>
</dbReference>
<dbReference type="RefSeq" id="WP_144989738.1">
    <property type="nucleotide sequence ID" value="NZ_CP037920.1"/>
</dbReference>
<protein>
    <submittedName>
        <fullName evidence="6">Succinylglutamate desuccinylase / Aspartoacylase family protein</fullName>
    </submittedName>
</protein>
<dbReference type="PIRSF" id="PIRSF039012">
    <property type="entry name" value="ASP"/>
    <property type="match status" value="1"/>
</dbReference>
<name>A0A517W3M0_9PLAN</name>
<gene>
    <name evidence="6" type="ORF">V144x_53690</name>
</gene>
<dbReference type="InterPro" id="IPR055438">
    <property type="entry name" value="AstE_AspA_cat"/>
</dbReference>
<evidence type="ECO:0000313" key="6">
    <source>
        <dbReference type="EMBL" id="QDT99856.1"/>
    </source>
</evidence>
<evidence type="ECO:0000256" key="1">
    <source>
        <dbReference type="ARBA" id="ARBA00001947"/>
    </source>
</evidence>
<accession>A0A517W3M0</accession>